<feature type="transmembrane region" description="Helical" evidence="5">
    <location>
        <begin position="12"/>
        <end position="32"/>
    </location>
</feature>
<dbReference type="PANTHER" id="PTHR11827">
    <property type="entry name" value="SOLUTE CARRIER FAMILY 12, CATION COTRANSPORTERS"/>
    <property type="match status" value="1"/>
</dbReference>
<dbReference type="KEGG" id="nfu:107377117"/>
<evidence type="ECO:0000256" key="3">
    <source>
        <dbReference type="ARBA" id="ARBA00022989"/>
    </source>
</evidence>
<feature type="domain" description="Amino acid permease/ SLC12A" evidence="6">
    <location>
        <begin position="2"/>
        <end position="155"/>
    </location>
</feature>
<dbReference type="InterPro" id="IPR004842">
    <property type="entry name" value="SLC12A_fam"/>
</dbReference>
<sequence>MGPEIGGPIGVVFSFANALASVLNIVGFAEVISQLLQEFNVVMVDPTNDVRIVGVITVTAILLIILAGMTWVMKTQMVFFLALMIAFSSYIVGTIISPSIEKQSIGIFGYRGDIFVQNLTPDWRGDQGNFFQMFALFFPSVTCITAGANISGDLKV</sequence>
<evidence type="ECO:0000256" key="4">
    <source>
        <dbReference type="ARBA" id="ARBA00023136"/>
    </source>
</evidence>
<comment type="caution">
    <text evidence="7">The sequence shown here is derived from an EMBL/GenBank/DDBJ whole genome shotgun (WGS) entry which is preliminary data.</text>
</comment>
<evidence type="ECO:0000313" key="7">
    <source>
        <dbReference type="EMBL" id="KAF7214613.1"/>
    </source>
</evidence>
<accession>A0A9D3BQ51</accession>
<dbReference type="GO" id="GO:1990573">
    <property type="term" value="P:potassium ion import across plasma membrane"/>
    <property type="evidence" value="ECO:0007669"/>
    <property type="project" value="TreeGrafter"/>
</dbReference>
<evidence type="ECO:0000256" key="2">
    <source>
        <dbReference type="ARBA" id="ARBA00022692"/>
    </source>
</evidence>
<dbReference type="AlphaFoldDB" id="A0A9D3BQ51"/>
<evidence type="ECO:0000256" key="5">
    <source>
        <dbReference type="SAM" id="Phobius"/>
    </source>
</evidence>
<protein>
    <submittedName>
        <fullName evidence="7">Solute carrier family 12 member 3-like</fullName>
    </submittedName>
</protein>
<dbReference type="Pfam" id="PF00324">
    <property type="entry name" value="AA_permease"/>
    <property type="match status" value="1"/>
</dbReference>
<dbReference type="Gene3D" id="1.20.1740.10">
    <property type="entry name" value="Amino acid/polyamine transporter I"/>
    <property type="match status" value="1"/>
</dbReference>
<feature type="transmembrane region" description="Helical" evidence="5">
    <location>
        <begin position="52"/>
        <end position="72"/>
    </location>
</feature>
<dbReference type="InterPro" id="IPR004841">
    <property type="entry name" value="AA-permease/SLC12A_dom"/>
</dbReference>
<dbReference type="Proteomes" id="UP000822369">
    <property type="component" value="Chromosome 9"/>
</dbReference>
<evidence type="ECO:0000256" key="1">
    <source>
        <dbReference type="ARBA" id="ARBA00004141"/>
    </source>
</evidence>
<gene>
    <name evidence="7" type="ORF">G4P62_003934</name>
</gene>
<dbReference type="EMBL" id="JAAVVJ010000009">
    <property type="protein sequence ID" value="KAF7214613.1"/>
    <property type="molecule type" value="Genomic_DNA"/>
</dbReference>
<keyword evidence="4 5" id="KW-0472">Membrane</keyword>
<evidence type="ECO:0000259" key="6">
    <source>
        <dbReference type="Pfam" id="PF00324"/>
    </source>
</evidence>
<evidence type="ECO:0000313" key="8">
    <source>
        <dbReference type="Proteomes" id="UP000822369"/>
    </source>
</evidence>
<dbReference type="GO" id="GO:0006884">
    <property type="term" value="P:cell volume homeostasis"/>
    <property type="evidence" value="ECO:0007669"/>
    <property type="project" value="TreeGrafter"/>
</dbReference>
<dbReference type="OMA" id="RFEDHIL"/>
<dbReference type="GO" id="GO:0016324">
    <property type="term" value="C:apical plasma membrane"/>
    <property type="evidence" value="ECO:0007669"/>
    <property type="project" value="TreeGrafter"/>
</dbReference>
<dbReference type="GO" id="GO:0055078">
    <property type="term" value="P:sodium ion homeostasis"/>
    <property type="evidence" value="ECO:0007669"/>
    <property type="project" value="TreeGrafter"/>
</dbReference>
<proteinExistence type="predicted"/>
<reference evidence="7" key="1">
    <citation type="submission" date="2020-03" db="EMBL/GenBank/DDBJ databases">
        <title>Intra-Species Differences in Population Size shape Life History and Genome Evolution.</title>
        <authorList>
            <person name="Willemsen D."/>
            <person name="Cui R."/>
            <person name="Valenzano D.R."/>
        </authorList>
    </citation>
    <scope>NUCLEOTIDE SEQUENCE</scope>
    <source>
        <strain evidence="7">GRZ</strain>
        <tissue evidence="7">Whole</tissue>
    </source>
</reference>
<feature type="transmembrane region" description="Helical" evidence="5">
    <location>
        <begin position="130"/>
        <end position="150"/>
    </location>
</feature>
<dbReference type="GO" id="GO:0055064">
    <property type="term" value="P:chloride ion homeostasis"/>
    <property type="evidence" value="ECO:0007669"/>
    <property type="project" value="TreeGrafter"/>
</dbReference>
<dbReference type="GO" id="GO:0055075">
    <property type="term" value="P:potassium ion homeostasis"/>
    <property type="evidence" value="ECO:0007669"/>
    <property type="project" value="TreeGrafter"/>
</dbReference>
<keyword evidence="2 5" id="KW-0812">Transmembrane</keyword>
<dbReference type="GO" id="GO:0008511">
    <property type="term" value="F:sodium:potassium:chloride symporter activity"/>
    <property type="evidence" value="ECO:0007669"/>
    <property type="project" value="TreeGrafter"/>
</dbReference>
<keyword evidence="3 5" id="KW-1133">Transmembrane helix</keyword>
<comment type="subcellular location">
    <subcellularLocation>
        <location evidence="1">Membrane</location>
        <topology evidence="1">Multi-pass membrane protein</topology>
    </subcellularLocation>
</comment>
<organism evidence="7 8">
    <name type="scientific">Nothobranchius furzeri</name>
    <name type="common">Turquoise killifish</name>
    <dbReference type="NCBI Taxonomy" id="105023"/>
    <lineage>
        <taxon>Eukaryota</taxon>
        <taxon>Metazoa</taxon>
        <taxon>Chordata</taxon>
        <taxon>Craniata</taxon>
        <taxon>Vertebrata</taxon>
        <taxon>Euteleostomi</taxon>
        <taxon>Actinopterygii</taxon>
        <taxon>Neopterygii</taxon>
        <taxon>Teleostei</taxon>
        <taxon>Neoteleostei</taxon>
        <taxon>Acanthomorphata</taxon>
        <taxon>Ovalentaria</taxon>
        <taxon>Atherinomorphae</taxon>
        <taxon>Cyprinodontiformes</taxon>
        <taxon>Nothobranchiidae</taxon>
        <taxon>Nothobranchius</taxon>
    </lineage>
</organism>
<dbReference type="PANTHER" id="PTHR11827:SF97">
    <property type="entry name" value="SLC12A10.3 SOLUTE CARRIER FAMILY 12 (SODIUM_POTASSIUM_CHLORIDE TRANSPORTERS), MEMBER 10, TANDEM DUPLICATE 3 ISOFORM X1-RELATED"/>
    <property type="match status" value="1"/>
</dbReference>
<name>A0A9D3BQ51_NOTFU</name>
<feature type="transmembrane region" description="Helical" evidence="5">
    <location>
        <begin position="79"/>
        <end position="100"/>
    </location>
</feature>